<name>A0ACC0J1H4_9ERIC</name>
<evidence type="ECO:0000313" key="2">
    <source>
        <dbReference type="Proteomes" id="UP001060215"/>
    </source>
</evidence>
<gene>
    <name evidence="1" type="ORF">LOK49_LG01G03941</name>
</gene>
<organism evidence="1 2">
    <name type="scientific">Camellia lanceoleosa</name>
    <dbReference type="NCBI Taxonomy" id="1840588"/>
    <lineage>
        <taxon>Eukaryota</taxon>
        <taxon>Viridiplantae</taxon>
        <taxon>Streptophyta</taxon>
        <taxon>Embryophyta</taxon>
        <taxon>Tracheophyta</taxon>
        <taxon>Spermatophyta</taxon>
        <taxon>Magnoliopsida</taxon>
        <taxon>eudicotyledons</taxon>
        <taxon>Gunneridae</taxon>
        <taxon>Pentapetalae</taxon>
        <taxon>asterids</taxon>
        <taxon>Ericales</taxon>
        <taxon>Theaceae</taxon>
        <taxon>Camellia</taxon>
    </lineage>
</organism>
<evidence type="ECO:0000313" key="1">
    <source>
        <dbReference type="EMBL" id="KAI8031754.1"/>
    </source>
</evidence>
<keyword evidence="2" id="KW-1185">Reference proteome</keyword>
<keyword evidence="1" id="KW-0418">Kinase</keyword>
<keyword evidence="1" id="KW-0808">Transferase</keyword>
<accession>A0ACC0J1H4</accession>
<sequence length="143" mass="15707">MSESDGIESEEEKEKETLNAFHIISLSEGFDLSPLFGERKKEEEMRVATAAASRVIEKMEEVGKAAEFSVRKSESKVRLVGNESGRKGKLAIEAETFAVTAALTVVEVKKGGGDTFEYNQFCSKELRPALTDIVWIADKSVTA</sequence>
<comment type="caution">
    <text evidence="1">The sequence shown here is derived from an EMBL/GenBank/DDBJ whole genome shotgun (WGS) entry which is preliminary data.</text>
</comment>
<dbReference type="EMBL" id="CM045758">
    <property type="protein sequence ID" value="KAI8031754.1"/>
    <property type="molecule type" value="Genomic_DNA"/>
</dbReference>
<dbReference type="Proteomes" id="UP001060215">
    <property type="component" value="Chromosome 1"/>
</dbReference>
<protein>
    <submittedName>
        <fullName evidence="1">CBL-interacting serine/threonine-protein kinase 6</fullName>
    </submittedName>
</protein>
<reference evidence="1 2" key="1">
    <citation type="journal article" date="2022" name="Plant J.">
        <title>Chromosome-level genome of Camellia lanceoleosa provides a valuable resource for understanding genome evolution and self-incompatibility.</title>
        <authorList>
            <person name="Gong W."/>
            <person name="Xiao S."/>
            <person name="Wang L."/>
            <person name="Liao Z."/>
            <person name="Chang Y."/>
            <person name="Mo W."/>
            <person name="Hu G."/>
            <person name="Li W."/>
            <person name="Zhao G."/>
            <person name="Zhu H."/>
            <person name="Hu X."/>
            <person name="Ji K."/>
            <person name="Xiang X."/>
            <person name="Song Q."/>
            <person name="Yuan D."/>
            <person name="Jin S."/>
            <person name="Zhang L."/>
        </authorList>
    </citation>
    <scope>NUCLEOTIDE SEQUENCE [LARGE SCALE GENOMIC DNA]</scope>
    <source>
        <strain evidence="1">SQ_2022a</strain>
    </source>
</reference>
<proteinExistence type="predicted"/>